<evidence type="ECO:0000256" key="2">
    <source>
        <dbReference type="ARBA" id="ARBA00006991"/>
    </source>
</evidence>
<keyword evidence="3" id="KW-0479">Metal-binding</keyword>
<name>A0AA85JHL4_TRIRE</name>
<evidence type="ECO:0000256" key="11">
    <source>
        <dbReference type="PROSITE-ProRule" id="PRU00042"/>
    </source>
</evidence>
<dbReference type="InterPro" id="IPR013087">
    <property type="entry name" value="Znf_C2H2_type"/>
</dbReference>
<feature type="region of interest" description="Disordered" evidence="12">
    <location>
        <begin position="1"/>
        <end position="94"/>
    </location>
</feature>
<feature type="domain" description="C2H2-type" evidence="13">
    <location>
        <begin position="253"/>
        <end position="281"/>
    </location>
</feature>
<evidence type="ECO:0000256" key="10">
    <source>
        <dbReference type="ARBA" id="ARBA00023242"/>
    </source>
</evidence>
<keyword evidence="10" id="KW-0539">Nucleus</keyword>
<evidence type="ECO:0000256" key="12">
    <source>
        <dbReference type="SAM" id="MobiDB-lite"/>
    </source>
</evidence>
<feature type="domain" description="C2H2-type" evidence="13">
    <location>
        <begin position="108"/>
        <end position="136"/>
    </location>
</feature>
<keyword evidence="8" id="KW-0238">DNA-binding</keyword>
<feature type="domain" description="C2H2-type" evidence="13">
    <location>
        <begin position="311"/>
        <end position="339"/>
    </location>
</feature>
<feature type="domain" description="C2H2-type" evidence="13">
    <location>
        <begin position="224"/>
        <end position="252"/>
    </location>
</feature>
<reference evidence="14" key="1">
    <citation type="submission" date="2022-06" db="EMBL/GenBank/DDBJ databases">
        <authorList>
            <person name="Berger JAMES D."/>
            <person name="Berger JAMES D."/>
        </authorList>
    </citation>
    <scope>NUCLEOTIDE SEQUENCE [LARGE SCALE GENOMIC DNA]</scope>
</reference>
<organism evidence="14 15">
    <name type="scientific">Trichobilharzia regenti</name>
    <name type="common">Nasal bird schistosome</name>
    <dbReference type="NCBI Taxonomy" id="157069"/>
    <lineage>
        <taxon>Eukaryota</taxon>
        <taxon>Metazoa</taxon>
        <taxon>Spiralia</taxon>
        <taxon>Lophotrochozoa</taxon>
        <taxon>Platyhelminthes</taxon>
        <taxon>Trematoda</taxon>
        <taxon>Digenea</taxon>
        <taxon>Strigeidida</taxon>
        <taxon>Schistosomatoidea</taxon>
        <taxon>Schistosomatidae</taxon>
        <taxon>Trichobilharzia</taxon>
    </lineage>
</organism>
<dbReference type="FunFam" id="3.30.160.60:FF:000100">
    <property type="entry name" value="Zinc finger 45-like"/>
    <property type="match status" value="2"/>
</dbReference>
<feature type="domain" description="C2H2-type" evidence="13">
    <location>
        <begin position="457"/>
        <end position="484"/>
    </location>
</feature>
<evidence type="ECO:0000256" key="4">
    <source>
        <dbReference type="ARBA" id="ARBA00022737"/>
    </source>
</evidence>
<evidence type="ECO:0000259" key="13">
    <source>
        <dbReference type="PROSITE" id="PS50157"/>
    </source>
</evidence>
<dbReference type="Proteomes" id="UP000050795">
    <property type="component" value="Unassembled WGS sequence"/>
</dbReference>
<comment type="similarity">
    <text evidence="2">Belongs to the krueppel C2H2-type zinc-finger protein family.</text>
</comment>
<feature type="compositionally biased region" description="Polar residues" evidence="12">
    <location>
        <begin position="579"/>
        <end position="599"/>
    </location>
</feature>
<dbReference type="InterPro" id="IPR050888">
    <property type="entry name" value="ZnF_C2H2-type_TF"/>
</dbReference>
<keyword evidence="9" id="KW-0804">Transcription</keyword>
<accession>A0AA85JHL4</accession>
<keyword evidence="14" id="KW-1185">Reference proteome</keyword>
<feature type="domain" description="C2H2-type" evidence="13">
    <location>
        <begin position="282"/>
        <end position="310"/>
    </location>
</feature>
<evidence type="ECO:0000256" key="5">
    <source>
        <dbReference type="ARBA" id="ARBA00022771"/>
    </source>
</evidence>
<sequence>MDEAPVPKNNLLESDMVTESSNPSEMNGGECLPLPEAIGGDNYPTTSNNSNSDEQTNDVDDEETSSRNEQSRSSVNTSITNSSQSKPRKQRISYNGMDEATLIMLRPFQCDDCGKRFQKTRTLKLHKLSVHEGRRPFSCNICDANFTQNGHLKQHINTVHKGLRPYACDVCKRRFTKSRALRLHKCGNEKPLKPFVCDVCGRGFSHMHTMKTHRASAHEGRRPFGCGLCGARFREAVELQKHRRTFHSDEISYNCGVCGVAFRHASEMREHRATAHDDDRPHVCGICGKRFGQASKLQKHKSAVHEGKRPHLCDICGARFTQSAHLKQHKISVHEGKKPYQCHFCLRRFTQLGHVRVHKCVVDQGFKRHTCDTCGKQFTQLGTLKKHIAGVHEKIRPHKCEICPSAFGCASELRRHVENVHNRENTRSCRHCGEIFDSTNRLKQHVALKHTADNKRFTCELCGNRFTRQVGLTRHLRTHTDEKPKRCNNCGASFTSIEEWQSHASMCKDDDDDDGVHICEICGDRFNSLAVLKTHKRTAHQKTRTYDCQQCGQNFLRLNSFKYHCCIESKPDEKKTEGNEQSSKAASTETVTSQSSINQPKKPVMNVSTPPPPLLGVSQNTNLAAIAMLSAVVTSFGLPVPCLPSRSDGKNQSKQDVSVVQPSTIPPPLLGFPQALNPTNLVSSSSNLPPPNLLLNNLSTTLPPPPLATSTSLTPGTPVSNDNRKLFISQALAVLNAFASSANNNNIDFSNFNKSADSSNQLSNTTTKLVKPEPITNVSKREIYIQKSNGVQISEKILFKRIKKIFFLLKSQTNLLPRRDVLYLFH</sequence>
<dbReference type="GO" id="GO:0005634">
    <property type="term" value="C:nucleus"/>
    <property type="evidence" value="ECO:0007669"/>
    <property type="project" value="UniProtKB-SubCell"/>
</dbReference>
<evidence type="ECO:0000256" key="8">
    <source>
        <dbReference type="ARBA" id="ARBA00023125"/>
    </source>
</evidence>
<dbReference type="SMART" id="SM00355">
    <property type="entry name" value="ZnF_C2H2"/>
    <property type="match status" value="15"/>
</dbReference>
<proteinExistence type="inferred from homology"/>
<evidence type="ECO:0000256" key="3">
    <source>
        <dbReference type="ARBA" id="ARBA00022723"/>
    </source>
</evidence>
<keyword evidence="5 11" id="KW-0863">Zinc-finger</keyword>
<feature type="compositionally biased region" description="Polar residues" evidence="12">
    <location>
        <begin position="71"/>
        <end position="85"/>
    </location>
</feature>
<dbReference type="Pfam" id="PF00096">
    <property type="entry name" value="zf-C2H2"/>
    <property type="match status" value="6"/>
</dbReference>
<evidence type="ECO:0000313" key="15">
    <source>
        <dbReference type="WBParaSite" id="TREG1_32530.1"/>
    </source>
</evidence>
<dbReference type="Gene3D" id="3.30.160.60">
    <property type="entry name" value="Classic Zinc Finger"/>
    <property type="match status" value="12"/>
</dbReference>
<dbReference type="PANTHER" id="PTHR24406">
    <property type="entry name" value="TRANSCRIPTIONAL REPRESSOR CTCFL-RELATED"/>
    <property type="match status" value="1"/>
</dbReference>
<evidence type="ECO:0000256" key="1">
    <source>
        <dbReference type="ARBA" id="ARBA00004123"/>
    </source>
</evidence>
<feature type="domain" description="C2H2-type" evidence="13">
    <location>
        <begin position="427"/>
        <end position="455"/>
    </location>
</feature>
<dbReference type="PROSITE" id="PS00028">
    <property type="entry name" value="ZINC_FINGER_C2H2_1"/>
    <property type="match status" value="12"/>
</dbReference>
<evidence type="ECO:0000313" key="14">
    <source>
        <dbReference type="Proteomes" id="UP000050795"/>
    </source>
</evidence>
<feature type="domain" description="C2H2-type" evidence="13">
    <location>
        <begin position="369"/>
        <end position="397"/>
    </location>
</feature>
<protein>
    <recommendedName>
        <fullName evidence="13">C2H2-type domain-containing protein</fullName>
    </recommendedName>
</protein>
<dbReference type="Pfam" id="PF13912">
    <property type="entry name" value="zf-C2H2_6"/>
    <property type="match status" value="1"/>
</dbReference>
<dbReference type="GO" id="GO:0003690">
    <property type="term" value="F:double-stranded DNA binding"/>
    <property type="evidence" value="ECO:0007669"/>
    <property type="project" value="UniProtKB-ARBA"/>
</dbReference>
<comment type="subcellular location">
    <subcellularLocation>
        <location evidence="1">Nucleus</location>
    </subcellularLocation>
</comment>
<feature type="domain" description="C2H2-type" evidence="13">
    <location>
        <begin position="195"/>
        <end position="223"/>
    </location>
</feature>
<keyword evidence="6" id="KW-0862">Zinc</keyword>
<dbReference type="AlphaFoldDB" id="A0AA85JHL4"/>
<feature type="domain" description="C2H2-type" evidence="13">
    <location>
        <begin position="137"/>
        <end position="165"/>
    </location>
</feature>
<keyword evidence="4" id="KW-0677">Repeat</keyword>
<evidence type="ECO:0000256" key="6">
    <source>
        <dbReference type="ARBA" id="ARBA00022833"/>
    </source>
</evidence>
<dbReference type="WBParaSite" id="TREG1_32530.1">
    <property type="protein sequence ID" value="TREG1_32530.1"/>
    <property type="gene ID" value="TREG1_32530"/>
</dbReference>
<dbReference type="FunFam" id="3.30.160.60:FF:000446">
    <property type="entry name" value="Zinc finger protein"/>
    <property type="match status" value="2"/>
</dbReference>
<feature type="compositionally biased region" description="Polar residues" evidence="12">
    <location>
        <begin position="43"/>
        <end position="54"/>
    </location>
</feature>
<dbReference type="GO" id="GO:0008270">
    <property type="term" value="F:zinc ion binding"/>
    <property type="evidence" value="ECO:0007669"/>
    <property type="project" value="UniProtKB-KW"/>
</dbReference>
<evidence type="ECO:0000256" key="7">
    <source>
        <dbReference type="ARBA" id="ARBA00023015"/>
    </source>
</evidence>
<dbReference type="SUPFAM" id="SSF57667">
    <property type="entry name" value="beta-beta-alpha zinc fingers"/>
    <property type="match status" value="9"/>
</dbReference>
<dbReference type="FunFam" id="3.30.160.60:FF:001370">
    <property type="entry name" value="Zinc finger protein"/>
    <property type="match status" value="1"/>
</dbReference>
<feature type="region of interest" description="Disordered" evidence="12">
    <location>
        <begin position="572"/>
        <end position="604"/>
    </location>
</feature>
<feature type="domain" description="C2H2-type" evidence="13">
    <location>
        <begin position="517"/>
        <end position="545"/>
    </location>
</feature>
<dbReference type="InterPro" id="IPR036236">
    <property type="entry name" value="Znf_C2H2_sf"/>
</dbReference>
<evidence type="ECO:0000256" key="9">
    <source>
        <dbReference type="ARBA" id="ARBA00023163"/>
    </source>
</evidence>
<feature type="domain" description="C2H2-type" evidence="13">
    <location>
        <begin position="398"/>
        <end position="426"/>
    </location>
</feature>
<dbReference type="PROSITE" id="PS50157">
    <property type="entry name" value="ZINC_FINGER_C2H2_2"/>
    <property type="match status" value="13"/>
</dbReference>
<keyword evidence="7" id="KW-0805">Transcription regulation</keyword>
<feature type="domain" description="C2H2-type" evidence="13">
    <location>
        <begin position="166"/>
        <end position="194"/>
    </location>
</feature>
<reference evidence="15" key="2">
    <citation type="submission" date="2023-11" db="UniProtKB">
        <authorList>
            <consortium name="WormBaseParasite"/>
        </authorList>
    </citation>
    <scope>IDENTIFICATION</scope>
</reference>